<feature type="compositionally biased region" description="Polar residues" evidence="1">
    <location>
        <begin position="164"/>
        <end position="183"/>
    </location>
</feature>
<accession>A0A8T0IMM5</accession>
<dbReference type="EMBL" id="CM026423">
    <property type="protein sequence ID" value="KAG0585014.1"/>
    <property type="molecule type" value="Genomic_DNA"/>
</dbReference>
<reference evidence="2" key="1">
    <citation type="submission" date="2020-06" db="EMBL/GenBank/DDBJ databases">
        <title>WGS assembly of Ceratodon purpureus strain R40.</title>
        <authorList>
            <person name="Carey S.B."/>
            <person name="Jenkins J."/>
            <person name="Shu S."/>
            <person name="Lovell J.T."/>
            <person name="Sreedasyam A."/>
            <person name="Maumus F."/>
            <person name="Tiley G.P."/>
            <person name="Fernandez-Pozo N."/>
            <person name="Barry K."/>
            <person name="Chen C."/>
            <person name="Wang M."/>
            <person name="Lipzen A."/>
            <person name="Daum C."/>
            <person name="Saski C.A."/>
            <person name="Payton A.C."/>
            <person name="Mcbreen J.C."/>
            <person name="Conrad R.E."/>
            <person name="Kollar L.M."/>
            <person name="Olsson S."/>
            <person name="Huttunen S."/>
            <person name="Landis J.B."/>
            <person name="Wickett N.J."/>
            <person name="Johnson M.G."/>
            <person name="Rensing S.A."/>
            <person name="Grimwood J."/>
            <person name="Schmutz J."/>
            <person name="Mcdaniel S.F."/>
        </authorList>
    </citation>
    <scope>NUCLEOTIDE SEQUENCE</scope>
    <source>
        <strain evidence="2">R40</strain>
    </source>
</reference>
<sequence length="216" mass="25325">MLITVPVQRAIHMPATALKSRQSYPLPARSAPIRRRQAPLSRPGTRRRLRHHNRRHHRRRHRHHHPLLTTLLLRRLHQHTLPLHRRRRLRVHHQITITLGTQPHRRLAPEEPAHVLAHLRPGRRLRCRLLRYTLRRHLSSHKKRSAHAPPKLSQNKKQPLLTRNPRSNKQNSLIQSSKPQHNAKTPREALGSSKRGLRVDGEGPRLGRRGDAVTED</sequence>
<gene>
    <name evidence="2" type="ORF">KC19_3G250800</name>
</gene>
<dbReference type="Proteomes" id="UP000822688">
    <property type="component" value="Chromosome 3"/>
</dbReference>
<feature type="region of interest" description="Disordered" evidence="1">
    <location>
        <begin position="18"/>
        <end position="63"/>
    </location>
</feature>
<proteinExistence type="predicted"/>
<evidence type="ECO:0000313" key="3">
    <source>
        <dbReference type="Proteomes" id="UP000822688"/>
    </source>
</evidence>
<evidence type="ECO:0000313" key="2">
    <source>
        <dbReference type="EMBL" id="KAG0585014.1"/>
    </source>
</evidence>
<dbReference type="AlphaFoldDB" id="A0A8T0IMM5"/>
<feature type="region of interest" description="Disordered" evidence="1">
    <location>
        <begin position="138"/>
        <end position="216"/>
    </location>
</feature>
<feature type="compositionally biased region" description="Basic residues" evidence="1">
    <location>
        <begin position="44"/>
        <end position="63"/>
    </location>
</feature>
<keyword evidence="3" id="KW-1185">Reference proteome</keyword>
<name>A0A8T0IMM5_CERPU</name>
<organism evidence="2 3">
    <name type="scientific">Ceratodon purpureus</name>
    <name type="common">Fire moss</name>
    <name type="synonym">Dicranum purpureum</name>
    <dbReference type="NCBI Taxonomy" id="3225"/>
    <lineage>
        <taxon>Eukaryota</taxon>
        <taxon>Viridiplantae</taxon>
        <taxon>Streptophyta</taxon>
        <taxon>Embryophyta</taxon>
        <taxon>Bryophyta</taxon>
        <taxon>Bryophytina</taxon>
        <taxon>Bryopsida</taxon>
        <taxon>Dicranidae</taxon>
        <taxon>Pseudoditrichales</taxon>
        <taxon>Ditrichaceae</taxon>
        <taxon>Ceratodon</taxon>
    </lineage>
</organism>
<comment type="caution">
    <text evidence="2">The sequence shown here is derived from an EMBL/GenBank/DDBJ whole genome shotgun (WGS) entry which is preliminary data.</text>
</comment>
<feature type="compositionally biased region" description="Basic and acidic residues" evidence="1">
    <location>
        <begin position="197"/>
        <end position="216"/>
    </location>
</feature>
<protein>
    <submittedName>
        <fullName evidence="2">Uncharacterized protein</fullName>
    </submittedName>
</protein>
<evidence type="ECO:0000256" key="1">
    <source>
        <dbReference type="SAM" id="MobiDB-lite"/>
    </source>
</evidence>